<evidence type="ECO:0000256" key="18">
    <source>
        <dbReference type="ARBA" id="ARBA00078678"/>
    </source>
</evidence>
<keyword evidence="13" id="KW-0393">Immunoglobulin domain</keyword>
<feature type="domain" description="Ig-like" evidence="22">
    <location>
        <begin position="80"/>
        <end position="173"/>
    </location>
</feature>
<keyword evidence="8" id="KW-1064">Adaptive immunity</keyword>
<sequence length="269" mass="29512">MSQPGRRVSACPASARGPDWTEPDRRGGDGTERGSVGWAGTMMPGLWESLLPVRQLCILLLLTGDLGLGAAATPGIPGSPCVGLSQSPRFVARKRGSTFQVACYSASSLGVNVSWYRQRERELEPQALWPDGTRMETVKNGSGFLLTVRKIQFEDNGVYYCRLDGASDTGDVLWGCGTELRVMGYSTIAELRRRNTLKDAIIMVQTLLIILFVSVPVFLLLDKDDSKTSLEDDHTYEGLDIDHTATYEDIVTLRTGEVKWTVGEHPGQE</sequence>
<evidence type="ECO:0000256" key="7">
    <source>
        <dbReference type="ARBA" id="ARBA00022989"/>
    </source>
</evidence>
<keyword evidence="2" id="KW-1003">Cell membrane</keyword>
<evidence type="ECO:0000256" key="13">
    <source>
        <dbReference type="ARBA" id="ARBA00023319"/>
    </source>
</evidence>
<feature type="transmembrane region" description="Helical" evidence="21">
    <location>
        <begin position="200"/>
        <end position="221"/>
    </location>
</feature>
<proteinExistence type="predicted"/>
<dbReference type="Ensembl" id="ENSOANT00000029209.2">
    <property type="protein sequence ID" value="ENSOANP00000025405.2"/>
    <property type="gene ID" value="ENSOANG00000020012.3"/>
</dbReference>
<accession>F6QER1</accession>
<evidence type="ECO:0000256" key="15">
    <source>
        <dbReference type="ARBA" id="ARBA00063513"/>
    </source>
</evidence>
<comment type="function">
    <text evidence="14">Required in cooperation with CD79A for initiation of the signal transduction cascade activated by the B-cell antigen receptor complex (BCR) which leads to internalization of the complex, trafficking to late endosomes and antigen presentation. Enhances phosphorylation of CD79A, possibly by recruiting kinases which phosphorylate CD79A or by recruiting proteins which bind to CD79A and protect it from dephosphorylation.</text>
</comment>
<dbReference type="eggNOG" id="ENOG502S7X8">
    <property type="taxonomic scope" value="Eukaryota"/>
</dbReference>
<dbReference type="SUPFAM" id="SSF48726">
    <property type="entry name" value="Immunoglobulin"/>
    <property type="match status" value="1"/>
</dbReference>
<dbReference type="PROSITE" id="PS50835">
    <property type="entry name" value="IG_LIKE"/>
    <property type="match status" value="1"/>
</dbReference>
<keyword evidence="24" id="KW-1185">Reference proteome</keyword>
<keyword evidence="12" id="KW-0325">Glycoprotein</keyword>
<evidence type="ECO:0000256" key="17">
    <source>
        <dbReference type="ARBA" id="ARBA00076791"/>
    </source>
</evidence>
<evidence type="ECO:0000256" key="16">
    <source>
        <dbReference type="ARBA" id="ARBA00068183"/>
    </source>
</evidence>
<dbReference type="HOGENOM" id="CLU_084230_1_0_1"/>
<dbReference type="STRING" id="9258.ENSOANP00000025405"/>
<evidence type="ECO:0000256" key="8">
    <source>
        <dbReference type="ARBA" id="ARBA00023130"/>
    </source>
</evidence>
<dbReference type="FunCoup" id="F6QER1">
    <property type="interactions" value="369"/>
</dbReference>
<evidence type="ECO:0000256" key="10">
    <source>
        <dbReference type="ARBA" id="ARBA00023157"/>
    </source>
</evidence>
<feature type="compositionally biased region" description="Basic and acidic residues" evidence="20">
    <location>
        <begin position="22"/>
        <end position="32"/>
    </location>
</feature>
<evidence type="ECO:0000313" key="24">
    <source>
        <dbReference type="Proteomes" id="UP000002279"/>
    </source>
</evidence>
<dbReference type="GO" id="GO:0019815">
    <property type="term" value="C:B cell receptor complex"/>
    <property type="evidence" value="ECO:0000318"/>
    <property type="project" value="GO_Central"/>
</dbReference>
<dbReference type="GO" id="GO:0042802">
    <property type="term" value="F:identical protein binding"/>
    <property type="evidence" value="ECO:0007669"/>
    <property type="project" value="UniProtKB-ARBA"/>
</dbReference>
<reference evidence="23 24" key="1">
    <citation type="journal article" date="2008" name="Nature">
        <title>Genome analysis of the platypus reveals unique signatures of evolution.</title>
        <authorList>
            <person name="Warren W.C."/>
            <person name="Hillier L.W."/>
            <person name="Marshall Graves J.A."/>
            <person name="Birney E."/>
            <person name="Ponting C.P."/>
            <person name="Grutzner F."/>
            <person name="Belov K."/>
            <person name="Miller W."/>
            <person name="Clarke L."/>
            <person name="Chinwalla A.T."/>
            <person name="Yang S.P."/>
            <person name="Heger A."/>
            <person name="Locke D.P."/>
            <person name="Miethke P."/>
            <person name="Waters P.D."/>
            <person name="Veyrunes F."/>
            <person name="Fulton L."/>
            <person name="Fulton B."/>
            <person name="Graves T."/>
            <person name="Wallis J."/>
            <person name="Puente X.S."/>
            <person name="Lopez-Otin C."/>
            <person name="Ordonez G.R."/>
            <person name="Eichler E.E."/>
            <person name="Chen L."/>
            <person name="Cheng Z."/>
            <person name="Deakin J.E."/>
            <person name="Alsop A."/>
            <person name="Thompson K."/>
            <person name="Kirby P."/>
            <person name="Papenfuss A.T."/>
            <person name="Wakefield M.J."/>
            <person name="Olender T."/>
            <person name="Lancet D."/>
            <person name="Huttley G.A."/>
            <person name="Smit A.F."/>
            <person name="Pask A."/>
            <person name="Temple-Smith P."/>
            <person name="Batzer M.A."/>
            <person name="Walker J.A."/>
            <person name="Konkel M.K."/>
            <person name="Harris R.S."/>
            <person name="Whittington C.M."/>
            <person name="Wong E.S."/>
            <person name="Gemmell N.J."/>
            <person name="Buschiazzo E."/>
            <person name="Vargas Jentzsch I.M."/>
            <person name="Merkel A."/>
            <person name="Schmitz J."/>
            <person name="Zemann A."/>
            <person name="Churakov G."/>
            <person name="Kriegs J.O."/>
            <person name="Brosius J."/>
            <person name="Murchison E.P."/>
            <person name="Sachidanandam R."/>
            <person name="Smith C."/>
            <person name="Hannon G.J."/>
            <person name="Tsend-Ayush E."/>
            <person name="McMillan D."/>
            <person name="Attenborough R."/>
            <person name="Rens W."/>
            <person name="Ferguson-Smith M."/>
            <person name="Lefevre C.M."/>
            <person name="Sharp J.A."/>
            <person name="Nicholas K.R."/>
            <person name="Ray D.A."/>
            <person name="Kube M."/>
            <person name="Reinhardt R."/>
            <person name="Pringle T.H."/>
            <person name="Taylor J."/>
            <person name="Jones R.C."/>
            <person name="Nixon B."/>
            <person name="Dacheux J.L."/>
            <person name="Niwa H."/>
            <person name="Sekita Y."/>
            <person name="Huang X."/>
            <person name="Stark A."/>
            <person name="Kheradpour P."/>
            <person name="Kellis M."/>
            <person name="Flicek P."/>
            <person name="Chen Y."/>
            <person name="Webber C."/>
            <person name="Hardison R."/>
            <person name="Nelson J."/>
            <person name="Hallsworth-Pepin K."/>
            <person name="Delehaunty K."/>
            <person name="Markovic C."/>
            <person name="Minx P."/>
            <person name="Feng Y."/>
            <person name="Kremitzki C."/>
            <person name="Mitreva M."/>
            <person name="Glasscock J."/>
            <person name="Wylie T."/>
            <person name="Wohldmann P."/>
            <person name="Thiru P."/>
            <person name="Nhan M.N."/>
            <person name="Pohl C.S."/>
            <person name="Smith S.M."/>
            <person name="Hou S."/>
            <person name="Nefedov M."/>
            <person name="de Jong P.J."/>
            <person name="Renfree M.B."/>
            <person name="Mardis E.R."/>
            <person name="Wilson R.K."/>
        </authorList>
    </citation>
    <scope>NUCLEOTIDE SEQUENCE [LARGE SCALE GENOMIC DNA]</scope>
    <source>
        <strain evidence="23 24">Glennie</strain>
    </source>
</reference>
<evidence type="ECO:0000256" key="19">
    <source>
        <dbReference type="ARBA" id="ARBA00079736"/>
    </source>
</evidence>
<evidence type="ECO:0000256" key="20">
    <source>
        <dbReference type="SAM" id="MobiDB-lite"/>
    </source>
</evidence>
<protein>
    <recommendedName>
        <fullName evidence="16">B-cell antigen receptor complex-associated protein beta chain</fullName>
    </recommendedName>
    <alternativeName>
        <fullName evidence="19">B-cell-specific glycoprotein B29</fullName>
    </alternativeName>
    <alternativeName>
        <fullName evidence="18">Ig-beta</fullName>
    </alternativeName>
    <alternativeName>
        <fullName evidence="17">Immunoglobulin-associated B29 protein</fullName>
    </alternativeName>
</protein>
<dbReference type="SMART" id="SM00408">
    <property type="entry name" value="IGc2"/>
    <property type="match status" value="1"/>
</dbReference>
<comment type="subcellular location">
    <subcellularLocation>
        <location evidence="1">Cell membrane</location>
        <topology evidence="1">Single-pass type I membrane protein</topology>
    </subcellularLocation>
</comment>
<evidence type="ECO:0000256" key="21">
    <source>
        <dbReference type="SAM" id="Phobius"/>
    </source>
</evidence>
<evidence type="ECO:0000313" key="23">
    <source>
        <dbReference type="Ensembl" id="ENSOANP00000025405.2"/>
    </source>
</evidence>
<dbReference type="FunFam" id="2.60.40.10:FF:001554">
    <property type="entry name" value="B-cell antigen receptor complex-associated protein beta chain"/>
    <property type="match status" value="1"/>
</dbReference>
<evidence type="ECO:0000256" key="11">
    <source>
        <dbReference type="ARBA" id="ARBA00023170"/>
    </source>
</evidence>
<dbReference type="Bgee" id="ENSOANG00000020012">
    <property type="expression patterns" value="Expressed in liver and 4 other cell types or tissues"/>
</dbReference>
<dbReference type="InterPro" id="IPR036179">
    <property type="entry name" value="Ig-like_dom_sf"/>
</dbReference>
<feature type="region of interest" description="Disordered" evidence="20">
    <location>
        <begin position="1"/>
        <end position="37"/>
    </location>
</feature>
<evidence type="ECO:0000256" key="1">
    <source>
        <dbReference type="ARBA" id="ARBA00004251"/>
    </source>
</evidence>
<comment type="subunit">
    <text evidence="15">Heterodimer of alpha and beta chains; disulfide-linked. Part of the B-cell antigen receptor complex where the alpha/beta chain heterodimer is non-covalently associated with an antigen-specific membrane-bound surface immunoglobulin of two heavy chains and two light chains. Interacts with LYN.</text>
</comment>
<dbReference type="InterPro" id="IPR013783">
    <property type="entry name" value="Ig-like_fold"/>
</dbReference>
<keyword evidence="6" id="KW-0391">Immunity</keyword>
<dbReference type="Gene3D" id="2.60.40.10">
    <property type="entry name" value="Immunoglobulins"/>
    <property type="match status" value="1"/>
</dbReference>
<dbReference type="Proteomes" id="UP000002279">
    <property type="component" value="Chromosome 11"/>
</dbReference>
<keyword evidence="4 21" id="KW-0812">Transmembrane</keyword>
<dbReference type="InterPro" id="IPR003599">
    <property type="entry name" value="Ig_sub"/>
</dbReference>
<dbReference type="InParanoid" id="F6QER1"/>
<evidence type="ECO:0000259" key="22">
    <source>
        <dbReference type="PROSITE" id="PS50835"/>
    </source>
</evidence>
<reference evidence="23" key="3">
    <citation type="submission" date="2025-09" db="UniProtKB">
        <authorList>
            <consortium name="Ensembl"/>
        </authorList>
    </citation>
    <scope>IDENTIFICATION</scope>
    <source>
        <strain evidence="23">Glennie</strain>
    </source>
</reference>
<keyword evidence="10" id="KW-1015">Disulfide bond</keyword>
<keyword evidence="7 21" id="KW-1133">Transmembrane helix</keyword>
<dbReference type="Pfam" id="PF07686">
    <property type="entry name" value="V-set"/>
    <property type="match status" value="1"/>
</dbReference>
<dbReference type="InterPro" id="IPR007110">
    <property type="entry name" value="Ig-like_dom"/>
</dbReference>
<evidence type="ECO:0000256" key="6">
    <source>
        <dbReference type="ARBA" id="ARBA00022859"/>
    </source>
</evidence>
<evidence type="ECO:0000256" key="5">
    <source>
        <dbReference type="ARBA" id="ARBA00022729"/>
    </source>
</evidence>
<evidence type="ECO:0000256" key="12">
    <source>
        <dbReference type="ARBA" id="ARBA00023180"/>
    </source>
</evidence>
<organism evidence="23 24">
    <name type="scientific">Ornithorhynchus anatinus</name>
    <name type="common">Duckbill platypus</name>
    <dbReference type="NCBI Taxonomy" id="9258"/>
    <lineage>
        <taxon>Eukaryota</taxon>
        <taxon>Metazoa</taxon>
        <taxon>Chordata</taxon>
        <taxon>Craniata</taxon>
        <taxon>Vertebrata</taxon>
        <taxon>Euteleostomi</taxon>
        <taxon>Mammalia</taxon>
        <taxon>Monotremata</taxon>
        <taxon>Ornithorhynchidae</taxon>
        <taxon>Ornithorhynchus</taxon>
    </lineage>
</organism>
<dbReference type="SMART" id="SM00409">
    <property type="entry name" value="IG"/>
    <property type="match status" value="1"/>
</dbReference>
<dbReference type="InterPro" id="IPR013106">
    <property type="entry name" value="Ig_V-set"/>
</dbReference>
<keyword evidence="9 21" id="KW-0472">Membrane</keyword>
<keyword evidence="3" id="KW-0597">Phosphoprotein</keyword>
<keyword evidence="5" id="KW-0732">Signal</keyword>
<evidence type="ECO:0000256" key="14">
    <source>
        <dbReference type="ARBA" id="ARBA00056166"/>
    </source>
</evidence>
<dbReference type="InterPro" id="IPR003598">
    <property type="entry name" value="Ig_sub2"/>
</dbReference>
<evidence type="ECO:0000256" key="3">
    <source>
        <dbReference type="ARBA" id="ARBA00022553"/>
    </source>
</evidence>
<reference evidence="23" key="2">
    <citation type="submission" date="2025-08" db="UniProtKB">
        <authorList>
            <consortium name="Ensembl"/>
        </authorList>
    </citation>
    <scope>IDENTIFICATION</scope>
    <source>
        <strain evidence="23">Glennie</strain>
    </source>
</reference>
<evidence type="ECO:0000256" key="9">
    <source>
        <dbReference type="ARBA" id="ARBA00023136"/>
    </source>
</evidence>
<dbReference type="PANTHER" id="PTHR14334:SF2">
    <property type="entry name" value="B-CELL ANTIGEN RECEPTOR COMPLEX-ASSOCIATED PROTEIN BETA CHAIN"/>
    <property type="match status" value="1"/>
</dbReference>
<dbReference type="GO" id="GO:0009897">
    <property type="term" value="C:external side of plasma membrane"/>
    <property type="evidence" value="ECO:0000318"/>
    <property type="project" value="GO_Central"/>
</dbReference>
<gene>
    <name evidence="23" type="primary">CD79B</name>
</gene>
<dbReference type="GO" id="GO:0002250">
    <property type="term" value="P:adaptive immune response"/>
    <property type="evidence" value="ECO:0007669"/>
    <property type="project" value="UniProtKB-KW"/>
</dbReference>
<keyword evidence="11" id="KW-0675">Receptor</keyword>
<evidence type="ECO:0000256" key="2">
    <source>
        <dbReference type="ARBA" id="ARBA00022475"/>
    </source>
</evidence>
<dbReference type="GO" id="GO:0050853">
    <property type="term" value="P:B cell receptor signaling pathway"/>
    <property type="evidence" value="ECO:0000318"/>
    <property type="project" value="GO_Central"/>
</dbReference>
<dbReference type="AlphaFoldDB" id="F6QER1"/>
<dbReference type="OMA" id="PVHFICY"/>
<dbReference type="GO" id="GO:0030183">
    <property type="term" value="P:B cell differentiation"/>
    <property type="evidence" value="ECO:0000318"/>
    <property type="project" value="GO_Central"/>
</dbReference>
<dbReference type="PANTHER" id="PTHR14334">
    <property type="entry name" value="B-CELL ANTIGEN RECEPTOR COMPLEX-ASSOCIATED PROTEIN"/>
    <property type="match status" value="1"/>
</dbReference>
<evidence type="ECO:0000256" key="4">
    <source>
        <dbReference type="ARBA" id="ARBA00022692"/>
    </source>
</evidence>
<dbReference type="GeneTree" id="ENSGT00940000154363"/>
<name>F6QER1_ORNAN</name>